<sequence>MLKEVEVTSIEAYLNLIKQSKVSFSKQTHAVDFLFRGQTIDYPLIPKICRLKAKGDLLKRRSCCWKNLNVQTRY</sequence>
<dbReference type="Proteomes" id="UP000651668">
    <property type="component" value="Unassembled WGS sequence"/>
</dbReference>
<dbReference type="AlphaFoldDB" id="A0A916TYV6"/>
<gene>
    <name evidence="1" type="ORF">GCM10011387_03410</name>
</gene>
<organism evidence="1 2">
    <name type="scientific">Pedobacter quisquiliarum</name>
    <dbReference type="NCBI Taxonomy" id="1834438"/>
    <lineage>
        <taxon>Bacteria</taxon>
        <taxon>Pseudomonadati</taxon>
        <taxon>Bacteroidota</taxon>
        <taxon>Sphingobacteriia</taxon>
        <taxon>Sphingobacteriales</taxon>
        <taxon>Sphingobacteriaceae</taxon>
        <taxon>Pedobacter</taxon>
    </lineage>
</organism>
<dbReference type="RefSeq" id="WP_188625091.1">
    <property type="nucleotide sequence ID" value="NZ_BMIL01000001.1"/>
</dbReference>
<reference evidence="1" key="2">
    <citation type="submission" date="2020-09" db="EMBL/GenBank/DDBJ databases">
        <authorList>
            <person name="Sun Q."/>
            <person name="Zhou Y."/>
        </authorList>
    </citation>
    <scope>NUCLEOTIDE SEQUENCE</scope>
    <source>
        <strain evidence="1">CGMCC 1.15343</strain>
    </source>
</reference>
<proteinExistence type="predicted"/>
<dbReference type="EMBL" id="BMIL01000001">
    <property type="protein sequence ID" value="GGC53206.1"/>
    <property type="molecule type" value="Genomic_DNA"/>
</dbReference>
<protein>
    <submittedName>
        <fullName evidence="1">Uncharacterized protein</fullName>
    </submittedName>
</protein>
<evidence type="ECO:0000313" key="1">
    <source>
        <dbReference type="EMBL" id="GGC53206.1"/>
    </source>
</evidence>
<comment type="caution">
    <text evidence="1">The sequence shown here is derived from an EMBL/GenBank/DDBJ whole genome shotgun (WGS) entry which is preliminary data.</text>
</comment>
<keyword evidence="2" id="KW-1185">Reference proteome</keyword>
<accession>A0A916TYV6</accession>
<name>A0A916TYV6_9SPHI</name>
<evidence type="ECO:0000313" key="2">
    <source>
        <dbReference type="Proteomes" id="UP000651668"/>
    </source>
</evidence>
<reference evidence="1" key="1">
    <citation type="journal article" date="2014" name="Int. J. Syst. Evol. Microbiol.">
        <title>Complete genome sequence of Corynebacterium casei LMG S-19264T (=DSM 44701T), isolated from a smear-ripened cheese.</title>
        <authorList>
            <consortium name="US DOE Joint Genome Institute (JGI-PGF)"/>
            <person name="Walter F."/>
            <person name="Albersmeier A."/>
            <person name="Kalinowski J."/>
            <person name="Ruckert C."/>
        </authorList>
    </citation>
    <scope>NUCLEOTIDE SEQUENCE</scope>
    <source>
        <strain evidence="1">CGMCC 1.15343</strain>
    </source>
</reference>